<gene>
    <name evidence="9" type="ORF">NLJ89_g8080</name>
</gene>
<dbReference type="Proteomes" id="UP001148786">
    <property type="component" value="Unassembled WGS sequence"/>
</dbReference>
<keyword evidence="10" id="KW-1185">Reference proteome</keyword>
<keyword evidence="6 8" id="KW-0408">Iron</keyword>
<dbReference type="InterPro" id="IPR001128">
    <property type="entry name" value="Cyt_P450"/>
</dbReference>
<dbReference type="InterPro" id="IPR050364">
    <property type="entry name" value="Cytochrome_P450_fung"/>
</dbReference>
<dbReference type="GO" id="GO:0020037">
    <property type="term" value="F:heme binding"/>
    <property type="evidence" value="ECO:0007669"/>
    <property type="project" value="InterPro"/>
</dbReference>
<dbReference type="GO" id="GO:0016705">
    <property type="term" value="F:oxidoreductase activity, acting on paired donors, with incorporation or reduction of molecular oxygen"/>
    <property type="evidence" value="ECO:0007669"/>
    <property type="project" value="InterPro"/>
</dbReference>
<dbReference type="GO" id="GO:0005506">
    <property type="term" value="F:iron ion binding"/>
    <property type="evidence" value="ECO:0007669"/>
    <property type="project" value="InterPro"/>
</dbReference>
<dbReference type="GO" id="GO:0004497">
    <property type="term" value="F:monooxygenase activity"/>
    <property type="evidence" value="ECO:0007669"/>
    <property type="project" value="UniProtKB-KW"/>
</dbReference>
<dbReference type="SUPFAM" id="SSF48264">
    <property type="entry name" value="Cytochrome P450"/>
    <property type="match status" value="1"/>
</dbReference>
<comment type="caution">
    <text evidence="9">The sequence shown here is derived from an EMBL/GenBank/DDBJ whole genome shotgun (WGS) entry which is preliminary data.</text>
</comment>
<evidence type="ECO:0000256" key="4">
    <source>
        <dbReference type="ARBA" id="ARBA00022723"/>
    </source>
</evidence>
<proteinExistence type="inferred from homology"/>
<keyword evidence="3 8" id="KW-0349">Heme</keyword>
<dbReference type="OrthoDB" id="2789670at2759"/>
<evidence type="ECO:0000256" key="6">
    <source>
        <dbReference type="ARBA" id="ARBA00023004"/>
    </source>
</evidence>
<evidence type="ECO:0000256" key="1">
    <source>
        <dbReference type="ARBA" id="ARBA00001971"/>
    </source>
</evidence>
<dbReference type="Pfam" id="PF00067">
    <property type="entry name" value="p450"/>
    <property type="match status" value="1"/>
</dbReference>
<reference evidence="9" key="1">
    <citation type="submission" date="2022-07" db="EMBL/GenBank/DDBJ databases">
        <title>Genome Sequence of Agrocybe chaxingu.</title>
        <authorList>
            <person name="Buettner E."/>
        </authorList>
    </citation>
    <scope>NUCLEOTIDE SEQUENCE</scope>
    <source>
        <strain evidence="9">MP-N11</strain>
    </source>
</reference>
<feature type="binding site" description="axial binding residue" evidence="8">
    <location>
        <position position="164"/>
    </location>
    <ligand>
        <name>heme</name>
        <dbReference type="ChEBI" id="CHEBI:30413"/>
    </ligand>
    <ligandPart>
        <name>Fe</name>
        <dbReference type="ChEBI" id="CHEBI:18248"/>
    </ligandPart>
</feature>
<protein>
    <recommendedName>
        <fullName evidence="11">Cytochrome P450</fullName>
    </recommendedName>
</protein>
<evidence type="ECO:0000256" key="3">
    <source>
        <dbReference type="ARBA" id="ARBA00022617"/>
    </source>
</evidence>
<keyword evidence="7" id="KW-0503">Monooxygenase</keyword>
<evidence type="ECO:0000256" key="7">
    <source>
        <dbReference type="ARBA" id="ARBA00023033"/>
    </source>
</evidence>
<dbReference type="InterPro" id="IPR002403">
    <property type="entry name" value="Cyt_P450_E_grp-IV"/>
</dbReference>
<dbReference type="PRINTS" id="PR00465">
    <property type="entry name" value="EP450IV"/>
</dbReference>
<dbReference type="PANTHER" id="PTHR46300">
    <property type="entry name" value="P450, PUTATIVE (EUROFUNG)-RELATED-RELATED"/>
    <property type="match status" value="1"/>
</dbReference>
<accession>A0A9W8JW45</accession>
<evidence type="ECO:0000313" key="10">
    <source>
        <dbReference type="Proteomes" id="UP001148786"/>
    </source>
</evidence>
<evidence type="ECO:0000256" key="8">
    <source>
        <dbReference type="PIRSR" id="PIRSR602403-1"/>
    </source>
</evidence>
<evidence type="ECO:0008006" key="11">
    <source>
        <dbReference type="Google" id="ProtNLM"/>
    </source>
</evidence>
<dbReference type="PANTHER" id="PTHR46300:SF7">
    <property type="entry name" value="P450, PUTATIVE (EUROFUNG)-RELATED"/>
    <property type="match status" value="1"/>
</dbReference>
<comment type="similarity">
    <text evidence="2">Belongs to the cytochrome P450 family.</text>
</comment>
<keyword evidence="4 8" id="KW-0479">Metal-binding</keyword>
<dbReference type="InterPro" id="IPR036396">
    <property type="entry name" value="Cyt_P450_sf"/>
</dbReference>
<dbReference type="AlphaFoldDB" id="A0A9W8JW45"/>
<evidence type="ECO:0000256" key="2">
    <source>
        <dbReference type="ARBA" id="ARBA00010617"/>
    </source>
</evidence>
<name>A0A9W8JW45_9AGAR</name>
<evidence type="ECO:0000256" key="5">
    <source>
        <dbReference type="ARBA" id="ARBA00023002"/>
    </source>
</evidence>
<sequence>MVRTPSFDYEKLQLTLTGDIMHVDAMGQALVIVSSPNIAQDLLDKRSSVYSDRPHFDISAALTLYLAIILNPVIQAKAQAKLDNVVGKDRLPDIADRPSLPYDDVYEGYFIPKGSIVMPNIWHMLHDLEVYPNPGESNPDRFNGSDIKMEKGKDLVFGFGRRVCTGRYFAEATLFAIVSTMLATCEVLPGQDADGKEVLPEFAYSSGAIITVHSEIATSV</sequence>
<dbReference type="Gene3D" id="1.10.630.10">
    <property type="entry name" value="Cytochrome P450"/>
    <property type="match status" value="3"/>
</dbReference>
<dbReference type="EMBL" id="JANKHO010001046">
    <property type="protein sequence ID" value="KAJ3504166.1"/>
    <property type="molecule type" value="Genomic_DNA"/>
</dbReference>
<organism evidence="9 10">
    <name type="scientific">Agrocybe chaxingu</name>
    <dbReference type="NCBI Taxonomy" id="84603"/>
    <lineage>
        <taxon>Eukaryota</taxon>
        <taxon>Fungi</taxon>
        <taxon>Dikarya</taxon>
        <taxon>Basidiomycota</taxon>
        <taxon>Agaricomycotina</taxon>
        <taxon>Agaricomycetes</taxon>
        <taxon>Agaricomycetidae</taxon>
        <taxon>Agaricales</taxon>
        <taxon>Agaricineae</taxon>
        <taxon>Strophariaceae</taxon>
        <taxon>Agrocybe</taxon>
    </lineage>
</organism>
<keyword evidence="5" id="KW-0560">Oxidoreductase</keyword>
<comment type="cofactor">
    <cofactor evidence="1 8">
        <name>heme</name>
        <dbReference type="ChEBI" id="CHEBI:30413"/>
    </cofactor>
</comment>
<evidence type="ECO:0000313" key="9">
    <source>
        <dbReference type="EMBL" id="KAJ3504166.1"/>
    </source>
</evidence>